<comment type="caution">
    <text evidence="17">The sequence shown here is derived from an EMBL/GenBank/DDBJ whole genome shotgun (WGS) entry which is preliminary data.</text>
</comment>
<dbReference type="PANTHER" id="PTHR43520:SF5">
    <property type="entry name" value="CATION-TRANSPORTING P-TYPE ATPASE-RELATED"/>
    <property type="match status" value="1"/>
</dbReference>
<dbReference type="EMBL" id="SACM01000005">
    <property type="protein sequence ID" value="RVT83009.1"/>
    <property type="molecule type" value="Genomic_DNA"/>
</dbReference>
<dbReference type="InterPro" id="IPR059000">
    <property type="entry name" value="ATPase_P-type_domA"/>
</dbReference>
<evidence type="ECO:0000256" key="12">
    <source>
        <dbReference type="ARBA" id="ARBA00022989"/>
    </source>
</evidence>
<comment type="subcellular location">
    <subcellularLocation>
        <location evidence="1">Cell membrane</location>
        <topology evidence="1">Multi-pass membrane protein</topology>
    </subcellularLocation>
</comment>
<feature type="transmembrane region" description="Helical" evidence="15">
    <location>
        <begin position="387"/>
        <end position="409"/>
    </location>
</feature>
<dbReference type="Gene3D" id="3.40.1110.10">
    <property type="entry name" value="Calcium-transporting ATPase, cytoplasmic domain N"/>
    <property type="match status" value="1"/>
</dbReference>
<dbReference type="InterPro" id="IPR023214">
    <property type="entry name" value="HAD_sf"/>
</dbReference>
<feature type="transmembrane region" description="Helical" evidence="15">
    <location>
        <begin position="204"/>
        <end position="224"/>
    </location>
</feature>
<feature type="transmembrane region" description="Helical" evidence="15">
    <location>
        <begin position="681"/>
        <end position="700"/>
    </location>
</feature>
<dbReference type="AlphaFoldDB" id="A0A437LCH5"/>
<keyword evidence="4 15" id="KW-1003">Cell membrane</keyword>
<keyword evidence="9 15" id="KW-0067">ATP-binding</keyword>
<dbReference type="InterPro" id="IPR036163">
    <property type="entry name" value="HMA_dom_sf"/>
</dbReference>
<organism evidence="17 18">
    <name type="scientific">Inhella crocodyli</name>
    <dbReference type="NCBI Taxonomy" id="2499851"/>
    <lineage>
        <taxon>Bacteria</taxon>
        <taxon>Pseudomonadati</taxon>
        <taxon>Pseudomonadota</taxon>
        <taxon>Betaproteobacteria</taxon>
        <taxon>Burkholderiales</taxon>
        <taxon>Sphaerotilaceae</taxon>
        <taxon>Inhella</taxon>
    </lineage>
</organism>
<comment type="similarity">
    <text evidence="2 15">Belongs to the cation transport ATPase (P-type) (TC 3.A.3) family. Type IB subfamily.</text>
</comment>
<dbReference type="NCBIfam" id="TIGR01494">
    <property type="entry name" value="ATPase_P-type"/>
    <property type="match status" value="2"/>
</dbReference>
<dbReference type="Proteomes" id="UP000288587">
    <property type="component" value="Unassembled WGS sequence"/>
</dbReference>
<reference evidence="17 18" key="1">
    <citation type="submission" date="2019-01" db="EMBL/GenBank/DDBJ databases">
        <authorList>
            <person name="Chen W.-M."/>
        </authorList>
    </citation>
    <scope>NUCLEOTIDE SEQUENCE [LARGE SCALE GENOMIC DNA]</scope>
    <source>
        <strain evidence="17 18">CCP-18</strain>
    </source>
</reference>
<evidence type="ECO:0000256" key="2">
    <source>
        <dbReference type="ARBA" id="ARBA00006024"/>
    </source>
</evidence>
<evidence type="ECO:0000256" key="11">
    <source>
        <dbReference type="ARBA" id="ARBA00022967"/>
    </source>
</evidence>
<evidence type="ECO:0000256" key="14">
    <source>
        <dbReference type="ARBA" id="ARBA00023136"/>
    </source>
</evidence>
<name>A0A437LCH5_9BURK</name>
<dbReference type="SUPFAM" id="SSF81665">
    <property type="entry name" value="Calcium ATPase, transmembrane domain M"/>
    <property type="match status" value="1"/>
</dbReference>
<dbReference type="NCBIfam" id="TIGR01512">
    <property type="entry name" value="ATPase-IB2_Cd"/>
    <property type="match status" value="1"/>
</dbReference>
<evidence type="ECO:0000256" key="13">
    <source>
        <dbReference type="ARBA" id="ARBA00023065"/>
    </source>
</evidence>
<dbReference type="GO" id="GO:0055070">
    <property type="term" value="P:copper ion homeostasis"/>
    <property type="evidence" value="ECO:0007669"/>
    <property type="project" value="TreeGrafter"/>
</dbReference>
<evidence type="ECO:0000259" key="16">
    <source>
        <dbReference type="Pfam" id="PF00122"/>
    </source>
</evidence>
<evidence type="ECO:0000256" key="7">
    <source>
        <dbReference type="ARBA" id="ARBA00022723"/>
    </source>
</evidence>
<keyword evidence="11" id="KW-1278">Translocase</keyword>
<dbReference type="InterPro" id="IPR018303">
    <property type="entry name" value="ATPase_P-typ_P_site"/>
</dbReference>
<dbReference type="PRINTS" id="PR00119">
    <property type="entry name" value="CATATPASE"/>
</dbReference>
<dbReference type="Pfam" id="PF00122">
    <property type="entry name" value="E1-E2_ATPase"/>
    <property type="match status" value="1"/>
</dbReference>
<evidence type="ECO:0000256" key="5">
    <source>
        <dbReference type="ARBA" id="ARBA00022553"/>
    </source>
</evidence>
<protein>
    <submittedName>
        <fullName evidence="17">Cadmium-translocating P-type ATPase</fullName>
        <ecNumber evidence="17">3.6.3.3</ecNumber>
    </submittedName>
</protein>
<keyword evidence="8 15" id="KW-0547">Nucleotide-binding</keyword>
<dbReference type="GO" id="GO:0016887">
    <property type="term" value="F:ATP hydrolysis activity"/>
    <property type="evidence" value="ECO:0007669"/>
    <property type="project" value="InterPro"/>
</dbReference>
<dbReference type="SUPFAM" id="SSF55008">
    <property type="entry name" value="HMA, heavy metal-associated domain"/>
    <property type="match status" value="1"/>
</dbReference>
<dbReference type="InterPro" id="IPR023298">
    <property type="entry name" value="ATPase_P-typ_TM_dom_sf"/>
</dbReference>
<evidence type="ECO:0000256" key="6">
    <source>
        <dbReference type="ARBA" id="ARBA00022692"/>
    </source>
</evidence>
<dbReference type="InterPro" id="IPR008250">
    <property type="entry name" value="ATPase_P-typ_transduc_dom_A_sf"/>
</dbReference>
<dbReference type="InterPro" id="IPR027256">
    <property type="entry name" value="P-typ_ATPase_IB"/>
</dbReference>
<evidence type="ECO:0000256" key="4">
    <source>
        <dbReference type="ARBA" id="ARBA00022475"/>
    </source>
</evidence>
<dbReference type="OrthoDB" id="8552908at2"/>
<feature type="transmembrane region" description="Helical" evidence="15">
    <location>
        <begin position="143"/>
        <end position="164"/>
    </location>
</feature>
<feature type="transmembrane region" description="Helical" evidence="15">
    <location>
        <begin position="359"/>
        <end position="381"/>
    </location>
</feature>
<dbReference type="PANTHER" id="PTHR43520">
    <property type="entry name" value="ATP7, ISOFORM B"/>
    <property type="match status" value="1"/>
</dbReference>
<evidence type="ECO:0000256" key="8">
    <source>
        <dbReference type="ARBA" id="ARBA00022741"/>
    </source>
</evidence>
<keyword evidence="13" id="KW-0406">Ion transport</keyword>
<evidence type="ECO:0000256" key="15">
    <source>
        <dbReference type="RuleBase" id="RU362081"/>
    </source>
</evidence>
<dbReference type="GO" id="GO:0005886">
    <property type="term" value="C:plasma membrane"/>
    <property type="evidence" value="ECO:0007669"/>
    <property type="project" value="UniProtKB-SubCell"/>
</dbReference>
<dbReference type="PROSITE" id="PS00154">
    <property type="entry name" value="ATPASE_E1_E2"/>
    <property type="match status" value="1"/>
</dbReference>
<dbReference type="InterPro" id="IPR036412">
    <property type="entry name" value="HAD-like_sf"/>
</dbReference>
<feature type="transmembrane region" description="Helical" evidence="15">
    <location>
        <begin position="706"/>
        <end position="724"/>
    </location>
</feature>
<keyword evidence="7 15" id="KW-0479">Metal-binding</keyword>
<evidence type="ECO:0000256" key="10">
    <source>
        <dbReference type="ARBA" id="ARBA00022842"/>
    </source>
</evidence>
<dbReference type="GO" id="GO:0005524">
    <property type="term" value="F:ATP binding"/>
    <property type="evidence" value="ECO:0007669"/>
    <property type="project" value="UniProtKB-UniRule"/>
</dbReference>
<dbReference type="GO" id="GO:0005507">
    <property type="term" value="F:copper ion binding"/>
    <property type="evidence" value="ECO:0007669"/>
    <property type="project" value="TreeGrafter"/>
</dbReference>
<dbReference type="EC" id="3.6.3.3" evidence="17"/>
<evidence type="ECO:0000256" key="3">
    <source>
        <dbReference type="ARBA" id="ARBA00022448"/>
    </source>
</evidence>
<evidence type="ECO:0000313" key="18">
    <source>
        <dbReference type="Proteomes" id="UP000288587"/>
    </source>
</evidence>
<dbReference type="PROSITE" id="PS01047">
    <property type="entry name" value="HMA_1"/>
    <property type="match status" value="1"/>
</dbReference>
<dbReference type="InterPro" id="IPR006121">
    <property type="entry name" value="HMA_dom"/>
</dbReference>
<keyword evidence="10" id="KW-0460">Magnesium</keyword>
<dbReference type="InterPro" id="IPR001757">
    <property type="entry name" value="P_typ_ATPase"/>
</dbReference>
<dbReference type="InterPro" id="IPR017969">
    <property type="entry name" value="Heavy-metal-associated_CS"/>
</dbReference>
<dbReference type="SUPFAM" id="SSF81653">
    <property type="entry name" value="Calcium ATPase, transduction domain A"/>
    <property type="match status" value="1"/>
</dbReference>
<evidence type="ECO:0000313" key="17">
    <source>
        <dbReference type="EMBL" id="RVT83009.1"/>
    </source>
</evidence>
<dbReference type="SUPFAM" id="SSF56784">
    <property type="entry name" value="HAD-like"/>
    <property type="match status" value="1"/>
</dbReference>
<feature type="transmembrane region" description="Helical" evidence="15">
    <location>
        <begin position="176"/>
        <end position="198"/>
    </location>
</feature>
<keyword evidence="5" id="KW-0597">Phosphoprotein</keyword>
<evidence type="ECO:0000256" key="9">
    <source>
        <dbReference type="ARBA" id="ARBA00022840"/>
    </source>
</evidence>
<dbReference type="Pfam" id="PF00702">
    <property type="entry name" value="Hydrolase"/>
    <property type="match status" value="1"/>
</dbReference>
<keyword evidence="6 15" id="KW-0812">Transmembrane</keyword>
<dbReference type="Gene3D" id="3.40.50.1000">
    <property type="entry name" value="HAD superfamily/HAD-like"/>
    <property type="match status" value="1"/>
</dbReference>
<evidence type="ECO:0000256" key="1">
    <source>
        <dbReference type="ARBA" id="ARBA00004651"/>
    </source>
</evidence>
<keyword evidence="12 15" id="KW-1133">Transmembrane helix</keyword>
<dbReference type="InterPro" id="IPR023299">
    <property type="entry name" value="ATPase_P-typ_cyto_dom_N"/>
</dbReference>
<feature type="domain" description="P-type ATPase A" evidence="16">
    <location>
        <begin position="249"/>
        <end position="343"/>
    </location>
</feature>
<keyword evidence="3" id="KW-0813">Transport</keyword>
<keyword evidence="17" id="KW-0378">Hydrolase</keyword>
<dbReference type="Gene3D" id="2.70.150.10">
    <property type="entry name" value="Calcium-transporting ATPase, cytoplasmic transduction domain A"/>
    <property type="match status" value="1"/>
</dbReference>
<proteinExistence type="inferred from homology"/>
<dbReference type="NCBIfam" id="TIGR01525">
    <property type="entry name" value="ATPase-IB_hvy"/>
    <property type="match status" value="1"/>
</dbReference>
<sequence length="725" mass="76342">MGPMDSTAPGDPAIISTPAADGPATARAWAVAGLHCAACADSLADLLRAQPGVQRVDVGYAAALAVVHAPAAVQQGLPEAVRRAGFALAPAQPADAAELRRQEARTLLWRFFVAAFCMMQVMMLAAPTYFASGAEVPPDLRRLLHWGSWVLSWPVMVFSATPFLRGAWRSLRRRQLGMDVPVALGILITFGASTWALGDPTGQAEVYFDSLTMFVAFLLAGRWLELKARHAAAQALADLQGDEAAEVSRERADGGVETVSAERVQAGEVLRVALGEALACDAVLLDGPTQMDEAVLTGESLPVAKRAGDALLGGSVNLGAPVRVRVTRARHDSQGQRLAQSLQQALTERPGLTLEAERWAGPFLAAVLLLALGAGLGWLWVEPSRALMVACATLIVTCPCALALAAPAARVASARALARRGIVLQRLEALETLARVNDVVLDKTGTLTRPSVRPLQTDAPALQAAAQALASWSQHPMARALSRLPQPSAAPPWRWQSVAEQPGAGLRGLDPEGRAWRLGAPAWVEAVSADEEVALAFGREGEPARLRFRRDEEPVPLAARVMQRLRAQGLALRLLSGDRSARVRALGEELGMDAADGDCAPEAKRAAVQALQGQGRCVLMVGDGVNDGPVLAQADVAVAVGGASALAGRAADAVMLRAELSALPDLIVQARRTRRITRQNLAWAAAYNAAAVPLALMGWLPPWAAGLGMALSSALVVLNALRLAR</sequence>
<dbReference type="Gene3D" id="3.30.70.100">
    <property type="match status" value="1"/>
</dbReference>
<dbReference type="GO" id="GO:0043682">
    <property type="term" value="F:P-type divalent copper transporter activity"/>
    <property type="evidence" value="ECO:0007669"/>
    <property type="project" value="TreeGrafter"/>
</dbReference>
<accession>A0A437LCH5</accession>
<gene>
    <name evidence="17" type="primary">cadA</name>
    <name evidence="17" type="ORF">EOD73_15725</name>
</gene>
<keyword evidence="18" id="KW-1185">Reference proteome</keyword>
<feature type="transmembrane region" description="Helical" evidence="15">
    <location>
        <begin position="107"/>
        <end position="131"/>
    </location>
</feature>
<keyword evidence="14 15" id="KW-0472">Membrane</keyword>
<dbReference type="CDD" id="cd00371">
    <property type="entry name" value="HMA"/>
    <property type="match status" value="1"/>
</dbReference>